<dbReference type="Proteomes" id="UP000215127">
    <property type="component" value="Chromosome 5"/>
</dbReference>
<dbReference type="Gene3D" id="3.40.190.10">
    <property type="entry name" value="Periplasmic binding protein-like II"/>
    <property type="match status" value="2"/>
</dbReference>
<dbReference type="STRING" id="1276538.A0A1X7RTN2"/>
<dbReference type="PRINTS" id="PR00151">
    <property type="entry name" value="PORPHBDMNASE"/>
</dbReference>
<dbReference type="SUPFAM" id="SSF54782">
    <property type="entry name" value="Porphobilinogen deaminase (hydroxymethylbilane synthase), C-terminal domain"/>
    <property type="match status" value="1"/>
</dbReference>
<dbReference type="EC" id="2.5.1.61" evidence="3"/>
<dbReference type="InterPro" id="IPR022418">
    <property type="entry name" value="Porphobilinogen_deaminase_C"/>
</dbReference>
<protein>
    <recommendedName>
        <fullName evidence="3">hydroxymethylbilane synthase</fullName>
        <ecNumber evidence="3">2.5.1.61</ecNumber>
    </recommendedName>
    <alternativeName>
        <fullName evidence="8">Pre-uroporphyrinogen synthase</fullName>
    </alternativeName>
</protein>
<dbReference type="Pfam" id="PF03900">
    <property type="entry name" value="Porphobil_deamC"/>
    <property type="match status" value="1"/>
</dbReference>
<keyword evidence="5" id="KW-0350">Heme biosynthesis</keyword>
<reference evidence="11 12" key="1">
    <citation type="submission" date="2016-06" db="EMBL/GenBank/DDBJ databases">
        <authorList>
            <person name="Kjaerup R.B."/>
            <person name="Dalgaard T.S."/>
            <person name="Juul-Madsen H.R."/>
        </authorList>
    </citation>
    <scope>NUCLEOTIDE SEQUENCE [LARGE SCALE GENOMIC DNA]</scope>
</reference>
<evidence type="ECO:0000256" key="4">
    <source>
        <dbReference type="ARBA" id="ARBA00022679"/>
    </source>
</evidence>
<comment type="similarity">
    <text evidence="2">Belongs to the HMBS family.</text>
</comment>
<evidence type="ECO:0000256" key="2">
    <source>
        <dbReference type="ARBA" id="ARBA00005638"/>
    </source>
</evidence>
<evidence type="ECO:0000259" key="10">
    <source>
        <dbReference type="Pfam" id="PF03900"/>
    </source>
</evidence>
<evidence type="ECO:0000256" key="6">
    <source>
        <dbReference type="ARBA" id="ARBA00023244"/>
    </source>
</evidence>
<keyword evidence="4" id="KW-0808">Transferase</keyword>
<sequence length="337" mass="36175">MLSQNIDRRTTEDAHVLTIGCRKSDLAAIQARLIVTTLQQCLGHPPSLDIKTHTVVGDADKHTPFVQLAKEIGGSDVGKSLWTTGLEADLLAGKSDILVHSLKDIPTTLPSKLILAAVPEREDPSDAVIMKAGSEFASLDELPPGSIVGTSSSRRKALVRRNWPHLKVKACRGNVDTRLSKLDAPSSPFACIILATAGLVRLKLEHRITYRLDSLRFPYAVGQGALGIEVCEDAPGTIELVRCLDHAPSRRRAMAEGSMLRHLQGGCSSPIGVWSEFEGEDILHLRATVLHIEGTSDVTAENVASVRSDAEADALGMAVASMLLQEGARSLLRPGVQ</sequence>
<dbReference type="GO" id="GO:0006783">
    <property type="term" value="P:heme biosynthetic process"/>
    <property type="evidence" value="ECO:0007669"/>
    <property type="project" value="UniProtKB-KW"/>
</dbReference>
<keyword evidence="12" id="KW-1185">Reference proteome</keyword>
<dbReference type="AlphaFoldDB" id="A0A1X7RTN2"/>
<dbReference type="GO" id="GO:0004418">
    <property type="term" value="F:hydroxymethylbilane synthase activity"/>
    <property type="evidence" value="ECO:0007669"/>
    <property type="project" value="UniProtKB-EC"/>
</dbReference>
<evidence type="ECO:0000256" key="1">
    <source>
        <dbReference type="ARBA" id="ARBA00001916"/>
    </source>
</evidence>
<dbReference type="PANTHER" id="PTHR11557">
    <property type="entry name" value="PORPHOBILINOGEN DEAMINASE"/>
    <property type="match status" value="1"/>
</dbReference>
<evidence type="ECO:0000313" key="12">
    <source>
        <dbReference type="Proteomes" id="UP000215127"/>
    </source>
</evidence>
<dbReference type="PANTHER" id="PTHR11557:SF0">
    <property type="entry name" value="PORPHOBILINOGEN DEAMINASE"/>
    <property type="match status" value="1"/>
</dbReference>
<dbReference type="PIRSF" id="PIRSF001438">
    <property type="entry name" value="4pyrrol_synth_OHMeBilane_synth"/>
    <property type="match status" value="1"/>
</dbReference>
<evidence type="ECO:0000313" key="11">
    <source>
        <dbReference type="EMBL" id="SMQ50749.1"/>
    </source>
</evidence>
<dbReference type="SUPFAM" id="SSF53850">
    <property type="entry name" value="Periplasmic binding protein-like II"/>
    <property type="match status" value="1"/>
</dbReference>
<dbReference type="GO" id="GO:0005737">
    <property type="term" value="C:cytoplasm"/>
    <property type="evidence" value="ECO:0007669"/>
    <property type="project" value="TreeGrafter"/>
</dbReference>
<dbReference type="Gene3D" id="3.30.160.40">
    <property type="entry name" value="Porphobilinogen deaminase, C-terminal domain"/>
    <property type="match status" value="1"/>
</dbReference>
<feature type="domain" description="Porphobilinogen deaminase C-terminal" evidence="10">
    <location>
        <begin position="252"/>
        <end position="324"/>
    </location>
</feature>
<evidence type="ECO:0000256" key="5">
    <source>
        <dbReference type="ARBA" id="ARBA00023133"/>
    </source>
</evidence>
<accession>A0A1X7RTN2</accession>
<name>A0A1X7RTN2_ZYMT9</name>
<comment type="cofactor">
    <cofactor evidence="1">
        <name>dipyrromethane</name>
        <dbReference type="ChEBI" id="CHEBI:60342"/>
    </cofactor>
</comment>
<dbReference type="FunFam" id="3.40.190.10:FF:000005">
    <property type="entry name" value="Porphobilinogen deaminase"/>
    <property type="match status" value="1"/>
</dbReference>
<proteinExistence type="inferred from homology"/>
<keyword evidence="6" id="KW-0627">Porphyrin biosynthesis</keyword>
<dbReference type="InterPro" id="IPR036803">
    <property type="entry name" value="Porphobilinogen_deaminase_C_sf"/>
</dbReference>
<evidence type="ECO:0000256" key="3">
    <source>
        <dbReference type="ARBA" id="ARBA00012655"/>
    </source>
</evidence>
<dbReference type="NCBIfam" id="TIGR00212">
    <property type="entry name" value="hemC"/>
    <property type="match status" value="1"/>
</dbReference>
<dbReference type="InterPro" id="IPR000860">
    <property type="entry name" value="HemC"/>
</dbReference>
<dbReference type="Pfam" id="PF01379">
    <property type="entry name" value="Porphobil_deam"/>
    <property type="match status" value="1"/>
</dbReference>
<dbReference type="InterPro" id="IPR022417">
    <property type="entry name" value="Porphobilin_deaminase_N"/>
</dbReference>
<organism evidence="11 12">
    <name type="scientific">Zymoseptoria tritici (strain ST99CH_3D7)</name>
    <dbReference type="NCBI Taxonomy" id="1276538"/>
    <lineage>
        <taxon>Eukaryota</taxon>
        <taxon>Fungi</taxon>
        <taxon>Dikarya</taxon>
        <taxon>Ascomycota</taxon>
        <taxon>Pezizomycotina</taxon>
        <taxon>Dothideomycetes</taxon>
        <taxon>Dothideomycetidae</taxon>
        <taxon>Mycosphaerellales</taxon>
        <taxon>Mycosphaerellaceae</taxon>
        <taxon>Zymoseptoria</taxon>
    </lineage>
</organism>
<feature type="domain" description="Porphobilinogen deaminase N-terminal" evidence="9">
    <location>
        <begin position="17"/>
        <end position="234"/>
    </location>
</feature>
<evidence type="ECO:0000256" key="7">
    <source>
        <dbReference type="ARBA" id="ARBA00023444"/>
    </source>
</evidence>
<evidence type="ECO:0000256" key="8">
    <source>
        <dbReference type="ARBA" id="ARBA00030685"/>
    </source>
</evidence>
<comment type="pathway">
    <text evidence="7">Porphyrin-containing compound metabolism.</text>
</comment>
<gene>
    <name evidence="11" type="ORF">ZT3D7_G5902</name>
</gene>
<dbReference type="EMBL" id="LT853696">
    <property type="protein sequence ID" value="SMQ50749.1"/>
    <property type="molecule type" value="Genomic_DNA"/>
</dbReference>
<evidence type="ECO:0000259" key="9">
    <source>
        <dbReference type="Pfam" id="PF01379"/>
    </source>
</evidence>